<dbReference type="RefSeq" id="WP_139514070.1">
    <property type="nucleotide sequence ID" value="NZ_CP040896.1"/>
</dbReference>
<feature type="chain" id="PRO_5022844726" evidence="1">
    <location>
        <begin position="19"/>
        <end position="616"/>
    </location>
</feature>
<evidence type="ECO:0000259" key="2">
    <source>
        <dbReference type="Pfam" id="PF18962"/>
    </source>
</evidence>
<dbReference type="Gene3D" id="2.60.120.260">
    <property type="entry name" value="Galactose-binding domain-like"/>
    <property type="match status" value="1"/>
</dbReference>
<dbReference type="OrthoDB" id="1488838at2"/>
<reference evidence="3 4" key="1">
    <citation type="submission" date="2019-06" db="EMBL/GenBank/DDBJ databases">
        <authorList>
            <person name="Srinivasan S."/>
        </authorList>
    </citation>
    <scope>NUCLEOTIDE SEQUENCE [LARGE SCALE GENOMIC DNA]</scope>
    <source>
        <strain evidence="3 4">17J68-5</strain>
    </source>
</reference>
<protein>
    <submittedName>
        <fullName evidence="3">T9SS type A sorting domain-containing protein</fullName>
    </submittedName>
</protein>
<keyword evidence="4" id="KW-1185">Reference proteome</keyword>
<gene>
    <name evidence="3" type="ORF">FHG12_02255</name>
</gene>
<dbReference type="KEGG" id="hyj:FHG12_02255"/>
<evidence type="ECO:0000256" key="1">
    <source>
        <dbReference type="SAM" id="SignalP"/>
    </source>
</evidence>
<accession>A0A5B7ZWK9</accession>
<evidence type="ECO:0000313" key="4">
    <source>
        <dbReference type="Proteomes" id="UP000305398"/>
    </source>
</evidence>
<dbReference type="InterPro" id="IPR026444">
    <property type="entry name" value="Secre_tail"/>
</dbReference>
<dbReference type="AlphaFoldDB" id="A0A5B7ZWK9"/>
<name>A0A5B7ZWK9_9BACT</name>
<organism evidence="3 4">
    <name type="scientific">Hymenobacter jejuensis</name>
    <dbReference type="NCBI Taxonomy" id="2502781"/>
    <lineage>
        <taxon>Bacteria</taxon>
        <taxon>Pseudomonadati</taxon>
        <taxon>Bacteroidota</taxon>
        <taxon>Cytophagia</taxon>
        <taxon>Cytophagales</taxon>
        <taxon>Hymenobacteraceae</taxon>
        <taxon>Hymenobacter</taxon>
    </lineage>
</organism>
<dbReference type="EMBL" id="CP040896">
    <property type="protein sequence ID" value="QDA58995.1"/>
    <property type="molecule type" value="Genomic_DNA"/>
</dbReference>
<dbReference type="NCBIfam" id="TIGR04183">
    <property type="entry name" value="Por_Secre_tail"/>
    <property type="match status" value="1"/>
</dbReference>
<dbReference type="Pfam" id="PF18962">
    <property type="entry name" value="Por_Secre_tail"/>
    <property type="match status" value="1"/>
</dbReference>
<evidence type="ECO:0000313" key="3">
    <source>
        <dbReference type="EMBL" id="QDA58995.1"/>
    </source>
</evidence>
<keyword evidence="1" id="KW-0732">Signal</keyword>
<sequence>MICPKYLLLLLLPFAAQAQVVAPLPTDAARGATPTTNTARRGTQATLPFFEDFTTPREGQPNPDRWQRSGALVNNRFPVAPPSRGVVTLDGLKANGQPYGSSSAYSDTDTLTSQPFNLNGFTASNRVYLSFFWQAGSIVGPAKTNSGTQPVALQLEFLDNAQRWQLVWEMRSTGERKAFRQKLIAIDQPQYLHSAFQFRFRSIGNLGTTRDAWSLDYIKLDRNRSVADSSYRDISTSAPLTSLLKRYAAMPYWQYNANPTPTNELNDRTTTTINNFDVGPAPTPITWSGTLQVLPSGPAATFLNGNQSLPASQQQAAIAGDVRGGSVAIPLSGEAKRIRHSIVLQTNEQDPLTIPNDSISRITELADYYAYDDGTAEAAVSLPALASGPASYFAYRIDLNKSDYVRALRIYPVLPNAAGRAITINVWDKDPAADQPAAQPKASKSFTIAAQAPGGNGFVEIPFDAPVPVTGTFYVGYGQASISQFVQFGLDLNSAPPANYLFYNAQQSWSATQTSPAGAPLMRPVLTNGVATAVADPRTAASIGLYPNPSNGIVYVQGRFAQATVSDALGRSVWQQPAAQAGHATLDLSQLPAGVYIVQLSLPNGLTVAKRLVLTK</sequence>
<feature type="signal peptide" evidence="1">
    <location>
        <begin position="1"/>
        <end position="18"/>
    </location>
</feature>
<dbReference type="Proteomes" id="UP000305398">
    <property type="component" value="Chromosome"/>
</dbReference>
<proteinExistence type="predicted"/>
<feature type="domain" description="Secretion system C-terminal sorting" evidence="2">
    <location>
        <begin position="545"/>
        <end position="612"/>
    </location>
</feature>